<feature type="transmembrane region" description="Helical" evidence="1">
    <location>
        <begin position="311"/>
        <end position="332"/>
    </location>
</feature>
<sequence>MGDKLLYVSRVFFHTINEVIFILPIYGLLLSGSANVSLFLLLSGLNTALLLGVLTMLENRLDKEEFKNSVFAIAAIATGMFSYILNDGGFEVLLLSFIFLLIPTIILFKSYNQPQTSLEIKVIGGRFFIRAGIYLFFILNAFTFLRVELSETINLSFRCFIVYVILTLLLNIQNQIHELYVYNSYDENLRDDPLIGKYIGRNNLLTSNNLSLGQVLLTSVIAPLTIIALAYLFVFKGINSLYHASSNLFDTLNYYISYFIANVLLRPIFALMSYLNRNPVPLKTEGEEEAESTAEMLTREGEVIEPSQGSFLEYVVIIISIAVAAGLLYLLFKFVKKTIFPSKKSSDSYEEEREQIPVFSELIKKIKSKLDEKQRQRDYFKKLHPIRRKYRELIIFLDKKYNCIKNSDTPNTILDKSSMRNKDVYKDLSTITNMYNTLRYGEKSSINEEEFKRLCDGVKEQVK</sequence>
<feature type="transmembrane region" description="Helical" evidence="1">
    <location>
        <begin position="153"/>
        <end position="172"/>
    </location>
</feature>
<evidence type="ECO:0000256" key="1">
    <source>
        <dbReference type="SAM" id="Phobius"/>
    </source>
</evidence>
<accession>A0AAU7VKH2</accession>
<keyword evidence="1" id="KW-1133">Transmembrane helix</keyword>
<reference evidence="2" key="2">
    <citation type="submission" date="2024-06" db="EMBL/GenBank/DDBJ databases">
        <authorList>
            <person name="Petrova K.O."/>
            <person name="Toshchakov S.V."/>
            <person name="Boltjanskaja Y.V."/>
            <person name="Kevbrin V."/>
        </authorList>
    </citation>
    <scope>NUCLEOTIDE SEQUENCE</scope>
    <source>
        <strain evidence="2">Z-910T</strain>
    </source>
</reference>
<evidence type="ECO:0008006" key="3">
    <source>
        <dbReference type="Google" id="ProtNLM"/>
    </source>
</evidence>
<feature type="transmembrane region" description="Helical" evidence="1">
    <location>
        <begin position="36"/>
        <end position="57"/>
    </location>
</feature>
<dbReference type="AlphaFoldDB" id="A0AAU7VKH2"/>
<feature type="transmembrane region" description="Helical" evidence="1">
    <location>
        <begin position="128"/>
        <end position="147"/>
    </location>
</feature>
<feature type="transmembrane region" description="Helical" evidence="1">
    <location>
        <begin position="215"/>
        <end position="235"/>
    </location>
</feature>
<reference evidence="2" key="1">
    <citation type="journal article" date="2013" name="Extremophiles">
        <title>Proteinivorax tanatarense gen. nov., sp. nov., an anaerobic, haloalkaliphilic, proteolytic bacterium isolated from a decaying algal bloom, and proposal of Proteinivoraceae fam. nov.</title>
        <authorList>
            <person name="Kevbrin V."/>
            <person name="Boltyanskaya Y."/>
            <person name="Zhilina T."/>
            <person name="Kolganova T."/>
            <person name="Lavrentjeva E."/>
            <person name="Kuznetsov B."/>
        </authorList>
    </citation>
    <scope>NUCLEOTIDE SEQUENCE</scope>
    <source>
        <strain evidence="2">Z-910T</strain>
    </source>
</reference>
<feature type="transmembrane region" description="Helical" evidence="1">
    <location>
        <begin position="255"/>
        <end position="275"/>
    </location>
</feature>
<proteinExistence type="predicted"/>
<organism evidence="2">
    <name type="scientific">Proteinivorax tanatarense</name>
    <dbReference type="NCBI Taxonomy" id="1260629"/>
    <lineage>
        <taxon>Bacteria</taxon>
        <taxon>Bacillati</taxon>
        <taxon>Bacillota</taxon>
        <taxon>Clostridia</taxon>
        <taxon>Eubacteriales</taxon>
        <taxon>Proteinivoracaceae</taxon>
        <taxon>Proteinivorax</taxon>
    </lineage>
</organism>
<feature type="transmembrane region" description="Helical" evidence="1">
    <location>
        <begin position="12"/>
        <end position="30"/>
    </location>
</feature>
<evidence type="ECO:0000313" key="2">
    <source>
        <dbReference type="EMBL" id="XBX74639.1"/>
    </source>
</evidence>
<gene>
    <name evidence="2" type="ORF">PRVXT_002696</name>
</gene>
<dbReference type="EMBL" id="CP158367">
    <property type="protein sequence ID" value="XBX74639.1"/>
    <property type="molecule type" value="Genomic_DNA"/>
</dbReference>
<name>A0AAU7VKH2_9FIRM</name>
<keyword evidence="1" id="KW-0812">Transmembrane</keyword>
<feature type="transmembrane region" description="Helical" evidence="1">
    <location>
        <begin position="92"/>
        <end position="108"/>
    </location>
</feature>
<keyword evidence="1" id="KW-0472">Membrane</keyword>
<feature type="transmembrane region" description="Helical" evidence="1">
    <location>
        <begin position="69"/>
        <end position="86"/>
    </location>
</feature>
<protein>
    <recommendedName>
        <fullName evidence="3">DUF4129 domain-containing protein</fullName>
    </recommendedName>
</protein>
<dbReference type="RefSeq" id="WP_350343391.1">
    <property type="nucleotide sequence ID" value="NZ_CP158367.1"/>
</dbReference>